<dbReference type="STRING" id="7897.ENSLACP00000011676"/>
<dbReference type="SUPFAM" id="SSF56801">
    <property type="entry name" value="Acetyl-CoA synthetase-like"/>
    <property type="match status" value="1"/>
</dbReference>
<dbReference type="PROSITE" id="PS00455">
    <property type="entry name" value="AMP_BINDING"/>
    <property type="match status" value="1"/>
</dbReference>
<accession>H3APV5</accession>
<keyword evidence="3" id="KW-0276">Fatty acid metabolism</keyword>
<comment type="catalytic activity">
    <reaction evidence="7">
        <text>a very long-chain fatty acid + ATP + CoA = a very long-chain fatty acyl-CoA + AMP + diphosphate</text>
        <dbReference type="Rhea" id="RHEA:54536"/>
        <dbReference type="ChEBI" id="CHEBI:30616"/>
        <dbReference type="ChEBI" id="CHEBI:33019"/>
        <dbReference type="ChEBI" id="CHEBI:57287"/>
        <dbReference type="ChEBI" id="CHEBI:58950"/>
        <dbReference type="ChEBI" id="CHEBI:138261"/>
        <dbReference type="ChEBI" id="CHEBI:456215"/>
    </reaction>
    <physiologicalReaction direction="left-to-right" evidence="7">
        <dbReference type="Rhea" id="RHEA:54537"/>
    </physiologicalReaction>
</comment>
<evidence type="ECO:0000256" key="8">
    <source>
        <dbReference type="ARBA" id="ARBA00041297"/>
    </source>
</evidence>
<dbReference type="Proteomes" id="UP000008672">
    <property type="component" value="Unassembled WGS sequence"/>
</dbReference>
<evidence type="ECO:0000256" key="5">
    <source>
        <dbReference type="ARBA" id="ARBA00023098"/>
    </source>
</evidence>
<dbReference type="EMBL" id="AFYH01186496">
    <property type="status" value="NOT_ANNOTATED_CDS"/>
    <property type="molecule type" value="Genomic_DNA"/>
</dbReference>
<evidence type="ECO:0000256" key="9">
    <source>
        <dbReference type="ARBA" id="ARBA00048666"/>
    </source>
</evidence>
<keyword evidence="4" id="KW-0813">Transport</keyword>
<dbReference type="EMBL" id="AFYH01186492">
    <property type="status" value="NOT_ANNOTATED_CDS"/>
    <property type="molecule type" value="Genomic_DNA"/>
</dbReference>
<name>H3APV5_LATCH</name>
<evidence type="ECO:0000259" key="10">
    <source>
        <dbReference type="Pfam" id="PF00501"/>
    </source>
</evidence>
<dbReference type="PANTHER" id="PTHR43107">
    <property type="entry name" value="LONG-CHAIN FATTY ACID TRANSPORT PROTEIN"/>
    <property type="match status" value="1"/>
</dbReference>
<dbReference type="Ensembl" id="ENSLACT00000011765.1">
    <property type="protein sequence ID" value="ENSLACP00000011676.1"/>
    <property type="gene ID" value="ENSLACG00000010276.1"/>
</dbReference>
<evidence type="ECO:0000259" key="11">
    <source>
        <dbReference type="Pfam" id="PF13193"/>
    </source>
</evidence>
<organism evidence="12 13">
    <name type="scientific">Latimeria chalumnae</name>
    <name type="common">Coelacanth</name>
    <dbReference type="NCBI Taxonomy" id="7897"/>
    <lineage>
        <taxon>Eukaryota</taxon>
        <taxon>Metazoa</taxon>
        <taxon>Chordata</taxon>
        <taxon>Craniata</taxon>
        <taxon>Vertebrata</taxon>
        <taxon>Euteleostomi</taxon>
        <taxon>Coelacanthiformes</taxon>
        <taxon>Coelacanthidae</taxon>
        <taxon>Latimeria</taxon>
    </lineage>
</organism>
<keyword evidence="4" id="KW-0445">Lipid transport</keyword>
<dbReference type="EC" id="6.2.1.3" evidence="6"/>
<evidence type="ECO:0000256" key="3">
    <source>
        <dbReference type="ARBA" id="ARBA00022832"/>
    </source>
</evidence>
<reference evidence="12" key="2">
    <citation type="submission" date="2025-08" db="UniProtKB">
        <authorList>
            <consortium name="Ensembl"/>
        </authorList>
    </citation>
    <scope>IDENTIFICATION</scope>
</reference>
<dbReference type="GO" id="GO:0044539">
    <property type="term" value="P:long-chain fatty acid import into cell"/>
    <property type="evidence" value="ECO:0007669"/>
    <property type="project" value="TreeGrafter"/>
</dbReference>
<dbReference type="InterPro" id="IPR000873">
    <property type="entry name" value="AMP-dep_synth/lig_dom"/>
</dbReference>
<dbReference type="GO" id="GO:0005886">
    <property type="term" value="C:plasma membrane"/>
    <property type="evidence" value="ECO:0007669"/>
    <property type="project" value="TreeGrafter"/>
</dbReference>
<dbReference type="eggNOG" id="KOG1179">
    <property type="taxonomic scope" value="Eukaryota"/>
</dbReference>
<proteinExistence type="inferred from homology"/>
<evidence type="ECO:0000256" key="6">
    <source>
        <dbReference type="ARBA" id="ARBA00026121"/>
    </source>
</evidence>
<dbReference type="AlphaFoldDB" id="H3APV5"/>
<keyword evidence="2" id="KW-0436">Ligase</keyword>
<evidence type="ECO:0000313" key="12">
    <source>
        <dbReference type="Ensembl" id="ENSLACP00000011676.1"/>
    </source>
</evidence>
<dbReference type="InterPro" id="IPR042099">
    <property type="entry name" value="ANL_N_sf"/>
</dbReference>
<dbReference type="InterPro" id="IPR020845">
    <property type="entry name" value="AMP-binding_CS"/>
</dbReference>
<dbReference type="EMBL" id="AFYH01186493">
    <property type="status" value="NOT_ANNOTATED_CDS"/>
    <property type="molecule type" value="Genomic_DNA"/>
</dbReference>
<keyword evidence="5" id="KW-0443">Lipid metabolism</keyword>
<evidence type="ECO:0000256" key="1">
    <source>
        <dbReference type="ARBA" id="ARBA00006432"/>
    </source>
</evidence>
<dbReference type="InterPro" id="IPR045851">
    <property type="entry name" value="AMP-bd_C_sf"/>
</dbReference>
<dbReference type="Pfam" id="PF13193">
    <property type="entry name" value="AMP-binding_C"/>
    <property type="match status" value="1"/>
</dbReference>
<dbReference type="FunFam" id="3.30.300.30:FF:000002">
    <property type="entry name" value="Long-chain fatty acid transport protein 1"/>
    <property type="match status" value="1"/>
</dbReference>
<dbReference type="EMBL" id="AFYH01186494">
    <property type="status" value="NOT_ANNOTATED_CDS"/>
    <property type="molecule type" value="Genomic_DNA"/>
</dbReference>
<dbReference type="EMBL" id="AFYH01186495">
    <property type="status" value="NOT_ANNOTATED_CDS"/>
    <property type="molecule type" value="Genomic_DNA"/>
</dbReference>
<sequence length="462" mass="52117">TDLFGSLEEIFPILQDKNISVWVMGKCCTSPGVNSLEDKLENAPEDPVPAHLRAASSLKSPTLYIFTSGTTGLPKAAIITQFQAMKGAVGLWAFGATRDDIVYIPLPLYHAAASLLGVGGCIELGATFVLKRKFSASQFWNDCKKYNITVFQYIGELCRYICNQPKREGEKDHKVHMAVGNGVRSEVWKEFLDRFGNIKMCELYGATEGNICFMNVTGKIGAVGRTNFFYKLFFPFGLIKFDIQKDEPIRNTKGWCERVKKGEPGLLISRVSMKNPFFGYAGSQKLNEKKLLYDVFKKGDIYFNTGDMLVQDHEDFIYFRDRTGDTFRWKGENVATTEVSDIISTLDFIEEANVYGVTVPEHEGRAGMASIILKSDEEFNLSSLYSHVSNYLPSYAHPRFLRIQASMEITGTFKQQKLRLVEEGFNPSVISDALYFLDFSKKSYVPITKDIYDSIITCKIKL</sequence>
<evidence type="ECO:0000256" key="7">
    <source>
        <dbReference type="ARBA" id="ARBA00036527"/>
    </source>
</evidence>
<dbReference type="Pfam" id="PF00501">
    <property type="entry name" value="AMP-binding"/>
    <property type="match status" value="1"/>
</dbReference>
<evidence type="ECO:0000256" key="2">
    <source>
        <dbReference type="ARBA" id="ARBA00022598"/>
    </source>
</evidence>
<dbReference type="OMA" id="VWRQFLD"/>
<dbReference type="GO" id="GO:0005789">
    <property type="term" value="C:endoplasmic reticulum membrane"/>
    <property type="evidence" value="ECO:0007669"/>
    <property type="project" value="TreeGrafter"/>
</dbReference>
<protein>
    <recommendedName>
        <fullName evidence="6">long-chain-fatty-acid--CoA ligase</fullName>
        <ecNumber evidence="6">6.2.1.3</ecNumber>
    </recommendedName>
    <alternativeName>
        <fullName evidence="8">Long-chain-fatty-acid--CoA ligase</fullName>
    </alternativeName>
</protein>
<comment type="similarity">
    <text evidence="1">Belongs to the ATP-dependent AMP-binding enzyme family.</text>
</comment>
<dbReference type="GeneTree" id="ENSGT00940000159700"/>
<dbReference type="EMBL" id="AFYH01186491">
    <property type="status" value="NOT_ANNOTATED_CDS"/>
    <property type="molecule type" value="Genomic_DNA"/>
</dbReference>
<reference evidence="12" key="3">
    <citation type="submission" date="2025-09" db="UniProtKB">
        <authorList>
            <consortium name="Ensembl"/>
        </authorList>
    </citation>
    <scope>IDENTIFICATION</scope>
</reference>
<dbReference type="PANTHER" id="PTHR43107:SF10">
    <property type="entry name" value="LONG-CHAIN FATTY ACID TRANSPORT PROTEIN 6"/>
    <property type="match status" value="1"/>
</dbReference>
<dbReference type="GO" id="GO:0005324">
    <property type="term" value="F:long-chain fatty acid transmembrane transporter activity"/>
    <property type="evidence" value="ECO:0007669"/>
    <property type="project" value="TreeGrafter"/>
</dbReference>
<dbReference type="Gene3D" id="3.30.300.30">
    <property type="match status" value="1"/>
</dbReference>
<dbReference type="GO" id="GO:0004467">
    <property type="term" value="F:long-chain fatty acid-CoA ligase activity"/>
    <property type="evidence" value="ECO:0007669"/>
    <property type="project" value="UniProtKB-EC"/>
</dbReference>
<feature type="domain" description="AMP-dependent synthetase/ligase" evidence="10">
    <location>
        <begin position="50"/>
        <end position="217"/>
    </location>
</feature>
<dbReference type="HOGENOM" id="CLU_000022_46_1_1"/>
<comment type="catalytic activity">
    <reaction evidence="9">
        <text>tetracosanoate + ATP + CoA = tetracosanoyl-CoA + AMP + diphosphate</text>
        <dbReference type="Rhea" id="RHEA:33639"/>
        <dbReference type="ChEBI" id="CHEBI:30616"/>
        <dbReference type="ChEBI" id="CHEBI:31014"/>
        <dbReference type="ChEBI" id="CHEBI:33019"/>
        <dbReference type="ChEBI" id="CHEBI:57287"/>
        <dbReference type="ChEBI" id="CHEBI:65052"/>
        <dbReference type="ChEBI" id="CHEBI:456215"/>
    </reaction>
    <physiologicalReaction direction="left-to-right" evidence="9">
        <dbReference type="Rhea" id="RHEA:33640"/>
    </physiologicalReaction>
</comment>
<evidence type="ECO:0000313" key="13">
    <source>
        <dbReference type="Proteomes" id="UP000008672"/>
    </source>
</evidence>
<dbReference type="InParanoid" id="H3APV5"/>
<dbReference type="InterPro" id="IPR025110">
    <property type="entry name" value="AMP-bd_C"/>
</dbReference>
<evidence type="ECO:0000256" key="4">
    <source>
        <dbReference type="ARBA" id="ARBA00023055"/>
    </source>
</evidence>
<keyword evidence="13" id="KW-1185">Reference proteome</keyword>
<gene>
    <name evidence="12" type="primary">SLC27A6</name>
</gene>
<dbReference type="Gene3D" id="3.40.50.12780">
    <property type="entry name" value="N-terminal domain of ligase-like"/>
    <property type="match status" value="1"/>
</dbReference>
<reference evidence="13" key="1">
    <citation type="submission" date="2011-08" db="EMBL/GenBank/DDBJ databases">
        <title>The draft genome of Latimeria chalumnae.</title>
        <authorList>
            <person name="Di Palma F."/>
            <person name="Alfoldi J."/>
            <person name="Johnson J."/>
            <person name="Berlin A."/>
            <person name="Gnerre S."/>
            <person name="Jaffe D."/>
            <person name="MacCallum I."/>
            <person name="Young S."/>
            <person name="Walker B.J."/>
            <person name="Lander E."/>
            <person name="Lindblad-Toh K."/>
        </authorList>
    </citation>
    <scope>NUCLEOTIDE SEQUENCE [LARGE SCALE GENOMIC DNA]</scope>
    <source>
        <strain evidence="13">Wild caught</strain>
    </source>
</reference>
<feature type="domain" description="AMP-binding enzyme C-terminal" evidence="11">
    <location>
        <begin position="338"/>
        <end position="414"/>
    </location>
</feature>